<keyword evidence="3" id="KW-0963">Cytoplasm</keyword>
<dbReference type="InterPro" id="IPR007793">
    <property type="entry name" value="DivIVA_fam"/>
</dbReference>
<keyword evidence="6" id="KW-0131">Cell cycle</keyword>
<dbReference type="InterPro" id="IPR019933">
    <property type="entry name" value="DivIVA_domain"/>
</dbReference>
<accession>D5EG43</accession>
<evidence type="ECO:0000313" key="9">
    <source>
        <dbReference type="Proteomes" id="UP000002366"/>
    </source>
</evidence>
<evidence type="ECO:0000256" key="3">
    <source>
        <dbReference type="ARBA" id="ARBA00022490"/>
    </source>
</evidence>
<dbReference type="STRING" id="572547.Amico_1408"/>
<dbReference type="GO" id="GO:0005737">
    <property type="term" value="C:cytoplasm"/>
    <property type="evidence" value="ECO:0007669"/>
    <property type="project" value="UniProtKB-SubCell"/>
</dbReference>
<keyword evidence="4" id="KW-0132">Cell division</keyword>
<evidence type="ECO:0000256" key="7">
    <source>
        <dbReference type="SAM" id="Coils"/>
    </source>
</evidence>
<dbReference type="Gene3D" id="6.10.250.660">
    <property type="match status" value="1"/>
</dbReference>
<reference evidence="8 9" key="1">
    <citation type="journal article" date="2010" name="Stand. Genomic Sci.">
        <title>Complete genome sequence of Aminobacterium colombiense type strain (ALA-1).</title>
        <authorList>
            <person name="Chertkov O."/>
            <person name="Sikorski J."/>
            <person name="Brambilla E."/>
            <person name="Lapidus A."/>
            <person name="Copeland A."/>
            <person name="Glavina Del Rio T."/>
            <person name="Nolan M."/>
            <person name="Lucas S."/>
            <person name="Tice H."/>
            <person name="Cheng J.F."/>
            <person name="Han C."/>
            <person name="Detter J.C."/>
            <person name="Bruce D."/>
            <person name="Tapia R."/>
            <person name="Goodwin L."/>
            <person name="Pitluck S."/>
            <person name="Liolios K."/>
            <person name="Ivanova N."/>
            <person name="Mavromatis K."/>
            <person name="Ovchinnikova G."/>
            <person name="Pati A."/>
            <person name="Chen A."/>
            <person name="Palaniappan K."/>
            <person name="Land M."/>
            <person name="Hauser L."/>
            <person name="Chang Y.J."/>
            <person name="Jeffries C.D."/>
            <person name="Spring S."/>
            <person name="Rohde M."/>
            <person name="Goker M."/>
            <person name="Bristow J."/>
            <person name="Eisen J.A."/>
            <person name="Markowitz V."/>
            <person name="Hugenholtz P."/>
            <person name="Kyrpides N.C."/>
            <person name="Klenk H.P."/>
        </authorList>
    </citation>
    <scope>NUCLEOTIDE SEQUENCE [LARGE SCALE GENOMIC DNA]</scope>
    <source>
        <strain evidence="9">DSM 12261 / ALA-1</strain>
    </source>
</reference>
<sequence>MPDLITALDIESKTFSRSIRGYDPDQVDEFLDQIAETLRLMAQQITDLEREALLYEGQLKEYNNLKDTLQETLLMAQKSAEAKTEAAKQEADAIISEARAKSERIVFEAMNERDLHRREAASFADLKRVFKGDMVALLSKFSSILNSIEDKPEES</sequence>
<dbReference type="GO" id="GO:0051301">
    <property type="term" value="P:cell division"/>
    <property type="evidence" value="ECO:0007669"/>
    <property type="project" value="UniProtKB-KW"/>
</dbReference>
<dbReference type="RefSeq" id="WP_013048788.1">
    <property type="nucleotide sequence ID" value="NC_014011.1"/>
</dbReference>
<dbReference type="NCBIfam" id="TIGR03544">
    <property type="entry name" value="DivI1A_domain"/>
    <property type="match status" value="1"/>
</dbReference>
<comment type="subcellular location">
    <subcellularLocation>
        <location evidence="1">Cytoplasm</location>
    </subcellularLocation>
</comment>
<proteinExistence type="inferred from homology"/>
<keyword evidence="5 7" id="KW-0175">Coiled coil</keyword>
<dbReference type="Pfam" id="PF05103">
    <property type="entry name" value="DivIVA"/>
    <property type="match status" value="1"/>
</dbReference>
<evidence type="ECO:0000256" key="4">
    <source>
        <dbReference type="ARBA" id="ARBA00022618"/>
    </source>
</evidence>
<dbReference type="Proteomes" id="UP000002366">
    <property type="component" value="Chromosome"/>
</dbReference>
<protein>
    <submittedName>
        <fullName evidence="8">DivIVA domain protein</fullName>
    </submittedName>
</protein>
<dbReference type="AlphaFoldDB" id="D5EG43"/>
<evidence type="ECO:0000256" key="1">
    <source>
        <dbReference type="ARBA" id="ARBA00004496"/>
    </source>
</evidence>
<evidence type="ECO:0000256" key="5">
    <source>
        <dbReference type="ARBA" id="ARBA00023054"/>
    </source>
</evidence>
<keyword evidence="9" id="KW-1185">Reference proteome</keyword>
<evidence type="ECO:0000313" key="8">
    <source>
        <dbReference type="EMBL" id="ADE57525.1"/>
    </source>
</evidence>
<organism evidence="8 9">
    <name type="scientific">Aminobacterium colombiense (strain DSM 12261 / ALA-1)</name>
    <dbReference type="NCBI Taxonomy" id="572547"/>
    <lineage>
        <taxon>Bacteria</taxon>
        <taxon>Thermotogati</taxon>
        <taxon>Synergistota</taxon>
        <taxon>Synergistia</taxon>
        <taxon>Synergistales</taxon>
        <taxon>Aminobacteriaceae</taxon>
        <taxon>Aminobacterium</taxon>
    </lineage>
</organism>
<dbReference type="EMBL" id="CP001997">
    <property type="protein sequence ID" value="ADE57525.1"/>
    <property type="molecule type" value="Genomic_DNA"/>
</dbReference>
<dbReference type="HOGENOM" id="CLU_076854_2_1_0"/>
<name>D5EG43_AMICL</name>
<dbReference type="PANTHER" id="PTHR35794">
    <property type="entry name" value="CELL DIVISION PROTEIN DIVIVA"/>
    <property type="match status" value="1"/>
</dbReference>
<dbReference type="PANTHER" id="PTHR35794:SF2">
    <property type="entry name" value="CELL DIVISION PROTEIN DIVIVA"/>
    <property type="match status" value="1"/>
</dbReference>
<evidence type="ECO:0000256" key="2">
    <source>
        <dbReference type="ARBA" id="ARBA00009008"/>
    </source>
</evidence>
<comment type="similarity">
    <text evidence="2">Belongs to the DivIVA family.</text>
</comment>
<evidence type="ECO:0000256" key="6">
    <source>
        <dbReference type="ARBA" id="ARBA00023306"/>
    </source>
</evidence>
<gene>
    <name evidence="8" type="ordered locus">Amico_1408</name>
</gene>
<feature type="coiled-coil region" evidence="7">
    <location>
        <begin position="31"/>
        <end position="79"/>
    </location>
</feature>
<dbReference type="KEGG" id="aco:Amico_1408"/>
<dbReference type="eggNOG" id="COG3599">
    <property type="taxonomic scope" value="Bacteria"/>
</dbReference>